<dbReference type="Proteomes" id="UP000757890">
    <property type="component" value="Unassembled WGS sequence"/>
</dbReference>
<comment type="caution">
    <text evidence="1">The sequence shown here is derived from an EMBL/GenBank/DDBJ whole genome shotgun (WGS) entry which is preliminary data.</text>
</comment>
<evidence type="ECO:0000313" key="2">
    <source>
        <dbReference type="Proteomes" id="UP000757890"/>
    </source>
</evidence>
<evidence type="ECO:0000313" key="1">
    <source>
        <dbReference type="EMBL" id="MBF1129824.1"/>
    </source>
</evidence>
<proteinExistence type="predicted"/>
<sequence length="141" mass="15806">MEIKKNWGGKRPGAGAKRTLPVGARRRALSMTDEECKRVKVLLKRLRSKNKMKLNEIAEAWLDEASEGFIGSELNLNGFETPAAYVKAYADGAMDVVLSDEEANEIISAYNEYAERVKSTGEYSDAKAKMMKRLDKEVKND</sequence>
<accession>A0A930FPK4</accession>
<gene>
    <name evidence="1" type="ORF">HXL70_07260</name>
</gene>
<dbReference type="EMBL" id="JABZMK010000057">
    <property type="protein sequence ID" value="MBF1129824.1"/>
    <property type="molecule type" value="Genomic_DNA"/>
</dbReference>
<organism evidence="1 2">
    <name type="scientific">Dialister invisus</name>
    <dbReference type="NCBI Taxonomy" id="218538"/>
    <lineage>
        <taxon>Bacteria</taxon>
        <taxon>Bacillati</taxon>
        <taxon>Bacillota</taxon>
        <taxon>Negativicutes</taxon>
        <taxon>Veillonellales</taxon>
        <taxon>Veillonellaceae</taxon>
        <taxon>Dialister</taxon>
    </lineage>
</organism>
<dbReference type="AlphaFoldDB" id="A0A930FPK4"/>
<reference evidence="1" key="1">
    <citation type="submission" date="2020-04" db="EMBL/GenBank/DDBJ databases">
        <title>Deep metagenomics examines the oral microbiome during advanced dental caries in children, revealing novel taxa and co-occurrences with host molecules.</title>
        <authorList>
            <person name="Baker J.L."/>
            <person name="Morton J.T."/>
            <person name="Dinis M."/>
            <person name="Alvarez R."/>
            <person name="Tran N.C."/>
            <person name="Knight R."/>
            <person name="Edlund A."/>
        </authorList>
    </citation>
    <scope>NUCLEOTIDE SEQUENCE</scope>
    <source>
        <strain evidence="1">JCVI_32_bin.14</strain>
    </source>
</reference>
<name>A0A930FPK4_9FIRM</name>
<protein>
    <submittedName>
        <fullName evidence="1">Uncharacterized protein</fullName>
    </submittedName>
</protein>